<keyword evidence="2" id="KW-0812">Transmembrane</keyword>
<name>A0ABD3X6U9_SINWO</name>
<gene>
    <name evidence="4" type="ORF">ACJMK2_028356</name>
</gene>
<evidence type="ECO:0000259" key="3">
    <source>
        <dbReference type="PROSITE" id="PS50127"/>
    </source>
</evidence>
<dbReference type="FunFam" id="3.10.110.10:FF:000086">
    <property type="entry name" value="Ubiquitin-conjugating enzyme E2 J1"/>
    <property type="match status" value="1"/>
</dbReference>
<keyword evidence="2" id="KW-0472">Membrane</keyword>
<protein>
    <recommendedName>
        <fullName evidence="3">UBC core domain-containing protein</fullName>
    </recommendedName>
</protein>
<accession>A0ABD3X6U9</accession>
<evidence type="ECO:0000256" key="1">
    <source>
        <dbReference type="SAM" id="MobiDB-lite"/>
    </source>
</evidence>
<dbReference type="SMART" id="SM00212">
    <property type="entry name" value="UBCc"/>
    <property type="match status" value="1"/>
</dbReference>
<dbReference type="Pfam" id="PF00179">
    <property type="entry name" value="UQ_con"/>
    <property type="match status" value="1"/>
</dbReference>
<feature type="compositionally biased region" description="Polar residues" evidence="1">
    <location>
        <begin position="193"/>
        <end position="217"/>
    </location>
</feature>
<dbReference type="CDD" id="cd23799">
    <property type="entry name" value="UBCc_UBE2J"/>
    <property type="match status" value="1"/>
</dbReference>
<feature type="region of interest" description="Disordered" evidence="1">
    <location>
        <begin position="181"/>
        <end position="217"/>
    </location>
</feature>
<dbReference type="SUPFAM" id="SSF54495">
    <property type="entry name" value="UBC-like"/>
    <property type="match status" value="1"/>
</dbReference>
<feature type="transmembrane region" description="Helical" evidence="2">
    <location>
        <begin position="409"/>
        <end position="429"/>
    </location>
</feature>
<dbReference type="PROSITE" id="PS50127">
    <property type="entry name" value="UBC_2"/>
    <property type="match status" value="1"/>
</dbReference>
<feature type="domain" description="UBC core" evidence="3">
    <location>
        <begin position="10"/>
        <end position="178"/>
    </location>
</feature>
<proteinExistence type="predicted"/>
<dbReference type="AlphaFoldDB" id="A0ABD3X6U9"/>
<feature type="compositionally biased region" description="Polar residues" evidence="1">
    <location>
        <begin position="357"/>
        <end position="371"/>
    </location>
</feature>
<dbReference type="InterPro" id="IPR000608">
    <property type="entry name" value="UBC"/>
</dbReference>
<dbReference type="PANTHER" id="PTHR24067">
    <property type="entry name" value="UBIQUITIN-CONJUGATING ENZYME E2"/>
    <property type="match status" value="1"/>
</dbReference>
<comment type="caution">
    <text evidence="4">The sequence shown here is derived from an EMBL/GenBank/DDBJ whole genome shotgun (WGS) entry which is preliminary data.</text>
</comment>
<dbReference type="EMBL" id="JBJQND010000003">
    <property type="protein sequence ID" value="KAL3881974.1"/>
    <property type="molecule type" value="Genomic_DNA"/>
</dbReference>
<feature type="compositionally biased region" description="Low complexity" evidence="1">
    <location>
        <begin position="304"/>
        <end position="337"/>
    </location>
</feature>
<dbReference type="InterPro" id="IPR016135">
    <property type="entry name" value="UBQ-conjugating_enzyme/RWD"/>
</dbReference>
<evidence type="ECO:0000313" key="5">
    <source>
        <dbReference type="Proteomes" id="UP001634394"/>
    </source>
</evidence>
<organism evidence="4 5">
    <name type="scientific">Sinanodonta woodiana</name>
    <name type="common">Chinese pond mussel</name>
    <name type="synonym">Anodonta woodiana</name>
    <dbReference type="NCBI Taxonomy" id="1069815"/>
    <lineage>
        <taxon>Eukaryota</taxon>
        <taxon>Metazoa</taxon>
        <taxon>Spiralia</taxon>
        <taxon>Lophotrochozoa</taxon>
        <taxon>Mollusca</taxon>
        <taxon>Bivalvia</taxon>
        <taxon>Autobranchia</taxon>
        <taxon>Heteroconchia</taxon>
        <taxon>Palaeoheterodonta</taxon>
        <taxon>Unionida</taxon>
        <taxon>Unionoidea</taxon>
        <taxon>Unionidae</taxon>
        <taxon>Unioninae</taxon>
        <taxon>Sinanodonta</taxon>
    </lineage>
</organism>
<feature type="region of interest" description="Disordered" evidence="1">
    <location>
        <begin position="304"/>
        <end position="385"/>
    </location>
</feature>
<reference evidence="4 5" key="1">
    <citation type="submission" date="2024-11" db="EMBL/GenBank/DDBJ databases">
        <title>Chromosome-level genome assembly of the freshwater bivalve Anodonta woodiana.</title>
        <authorList>
            <person name="Chen X."/>
        </authorList>
    </citation>
    <scope>NUCLEOTIDE SEQUENCE [LARGE SCALE GENOMIC DNA]</scope>
    <source>
        <strain evidence="4">MN2024</strain>
        <tissue evidence="4">Gills</tissue>
    </source>
</reference>
<evidence type="ECO:0000313" key="4">
    <source>
        <dbReference type="EMBL" id="KAL3881974.1"/>
    </source>
</evidence>
<dbReference type="InterPro" id="IPR050113">
    <property type="entry name" value="Ub_conjugating_enzyme"/>
</dbReference>
<keyword evidence="2" id="KW-1133">Transmembrane helix</keyword>
<dbReference type="Proteomes" id="UP001634394">
    <property type="component" value="Unassembled WGS sequence"/>
</dbReference>
<evidence type="ECO:0000256" key="2">
    <source>
        <dbReference type="SAM" id="Phobius"/>
    </source>
</evidence>
<feature type="compositionally biased region" description="Polar residues" evidence="1">
    <location>
        <begin position="338"/>
        <end position="348"/>
    </location>
</feature>
<keyword evidence="5" id="KW-1185">Reference proteome</keyword>
<dbReference type="Gene3D" id="3.10.110.10">
    <property type="entry name" value="Ubiquitin Conjugating Enzyme"/>
    <property type="match status" value="1"/>
</dbReference>
<sequence length="437" mass="48933">MQSQYNMRSPAVKRLMKEAQELREPTEQYYAQPLDENLFEWHFTIRGPAESEFEVGVYHGRIVLPPDYPMKPPSIIIMTPNGRFETNKKICLSISGHHPESWQPSWSIRTALLAIIGFMPTHGAGAIGSLDYSPEERKVLARRSQNWECPDCGKVSDVLLPVTEASKLAREEAKQLATQINFQGEKEKGAPVSGQTNESRPQTELPSSGSSPMASNQTFAATSIPNTFQFPAQDGQPPNLQFPFLFPFPPFPQYMQQWEQTTGGRAGVPRFPMPFASTMLPPFPPMMGSRPSVPNPFPYWQQLVQQQEHQHQQQSNVQQGLTSTSNTSSISSNANSAEIQYTTNSSVAETAEPATSEIINTDQETQQTEIEGSSRVRQRRLEGGSPGERNILREIVQMANLPAQRTESIWNPSFILIVILATAIGLILLRRLYLMFL</sequence>